<dbReference type="Proteomes" id="UP001152747">
    <property type="component" value="Unassembled WGS sequence"/>
</dbReference>
<organism evidence="3 4">
    <name type="scientific">Caenorhabditis angaria</name>
    <dbReference type="NCBI Taxonomy" id="860376"/>
    <lineage>
        <taxon>Eukaryota</taxon>
        <taxon>Metazoa</taxon>
        <taxon>Ecdysozoa</taxon>
        <taxon>Nematoda</taxon>
        <taxon>Chromadorea</taxon>
        <taxon>Rhabditida</taxon>
        <taxon>Rhabditina</taxon>
        <taxon>Rhabditomorpha</taxon>
        <taxon>Rhabditoidea</taxon>
        <taxon>Rhabditidae</taxon>
        <taxon>Peloderinae</taxon>
        <taxon>Caenorhabditis</taxon>
    </lineage>
</organism>
<evidence type="ECO:0000256" key="2">
    <source>
        <dbReference type="SAM" id="SignalP"/>
    </source>
</evidence>
<dbReference type="PROSITE" id="PS51257">
    <property type="entry name" value="PROKAR_LIPOPROTEIN"/>
    <property type="match status" value="1"/>
</dbReference>
<dbReference type="PANTHER" id="PTHR23124">
    <property type="entry name" value="C-TYPE LECTIN DOMAIN-CONTAINING PROTEIN-RELATED-RELATED"/>
    <property type="match status" value="1"/>
</dbReference>
<gene>
    <name evidence="3" type="ORF">CAMP_LOCUS7059</name>
</gene>
<reference evidence="3" key="1">
    <citation type="submission" date="2022-11" db="EMBL/GenBank/DDBJ databases">
        <authorList>
            <person name="Kikuchi T."/>
        </authorList>
    </citation>
    <scope>NUCLEOTIDE SEQUENCE</scope>
    <source>
        <strain evidence="3">PS1010</strain>
    </source>
</reference>
<dbReference type="PROSITE" id="PS00221">
    <property type="entry name" value="MIP"/>
    <property type="match status" value="1"/>
</dbReference>
<keyword evidence="4" id="KW-1185">Reference proteome</keyword>
<feature type="chain" id="PRO_5040226313" description="Sushi domain-containing protein" evidence="2">
    <location>
        <begin position="22"/>
        <end position="196"/>
    </location>
</feature>
<evidence type="ECO:0000313" key="4">
    <source>
        <dbReference type="Proteomes" id="UP001152747"/>
    </source>
</evidence>
<proteinExistence type="inferred from homology"/>
<evidence type="ECO:0008006" key="5">
    <source>
        <dbReference type="Google" id="ProtNLM"/>
    </source>
</evidence>
<comment type="caution">
    <text evidence="3">The sequence shown here is derived from an EMBL/GenBank/DDBJ whole genome shotgun (WGS) entry which is preliminary data.</text>
</comment>
<evidence type="ECO:0000256" key="1">
    <source>
        <dbReference type="ARBA" id="ARBA00006175"/>
    </source>
</evidence>
<accession>A0A9P1IEV0</accession>
<name>A0A9P1IEV0_9PELO</name>
<dbReference type="InterPro" id="IPR022357">
    <property type="entry name" value="MIP_CS"/>
</dbReference>
<comment type="similarity">
    <text evidence="1">Belongs to the MIP/aquaporin (TC 1.A.8) family.</text>
</comment>
<keyword evidence="2" id="KW-0732">Signal</keyword>
<dbReference type="EMBL" id="CANHGI010000003">
    <property type="protein sequence ID" value="CAI5444422.1"/>
    <property type="molecule type" value="Genomic_DNA"/>
</dbReference>
<sequence length="196" mass="22279">MKILLLFACCITVSCYTGSDSDEECRDEEAREHRKHEHPREYECPAGFTLFNRAVPWCLQPHVFATDVIIDPLYSQINGFSLTVGGRRKHRCMGIPDYSHDSPCTVEATFRFPDNHTNPAFTIASYHDGQPDSRQTKINGKFYIEDCLTIYVTKGTAWDKRYNDIFGDFAVSPLDASEMFQSRGALCGVAATWKFL</sequence>
<evidence type="ECO:0000313" key="3">
    <source>
        <dbReference type="EMBL" id="CAI5444422.1"/>
    </source>
</evidence>
<feature type="signal peptide" evidence="2">
    <location>
        <begin position="1"/>
        <end position="21"/>
    </location>
</feature>
<dbReference type="AlphaFoldDB" id="A0A9P1IEV0"/>
<protein>
    <recommendedName>
        <fullName evidence="5">Sushi domain-containing protein</fullName>
    </recommendedName>
</protein>